<dbReference type="InterPro" id="IPR025979">
    <property type="entry name" value="ChrR-like_cupin_dom"/>
</dbReference>
<dbReference type="Proteomes" id="UP000188929">
    <property type="component" value="Unassembled WGS sequence"/>
</dbReference>
<dbReference type="AlphaFoldDB" id="A0A1V2I8S8"/>
<dbReference type="SUPFAM" id="SSF51182">
    <property type="entry name" value="RmlC-like cupins"/>
    <property type="match status" value="1"/>
</dbReference>
<name>A0A1V2I8S8_9ACTN</name>
<proteinExistence type="predicted"/>
<evidence type="ECO:0000259" key="2">
    <source>
        <dbReference type="Pfam" id="PF12973"/>
    </source>
</evidence>
<gene>
    <name evidence="3" type="ORF">BL253_19220</name>
</gene>
<dbReference type="InterPro" id="IPR011051">
    <property type="entry name" value="RmlC_Cupin_sf"/>
</dbReference>
<organism evidence="3 4">
    <name type="scientific">Pseudofrankia asymbiotica</name>
    <dbReference type="NCBI Taxonomy" id="1834516"/>
    <lineage>
        <taxon>Bacteria</taxon>
        <taxon>Bacillati</taxon>
        <taxon>Actinomycetota</taxon>
        <taxon>Actinomycetes</taxon>
        <taxon>Frankiales</taxon>
        <taxon>Frankiaceae</taxon>
        <taxon>Pseudofrankia</taxon>
    </lineage>
</organism>
<keyword evidence="4" id="KW-1185">Reference proteome</keyword>
<sequence>MSETTIQTAQVTEETEETTETTEAAEAAEAAHRRETFRFAEAPSLHEAGMMSMPVMTPEAPEQFMEWVSSGGQVVKVLFGDPETGGVSLVWSRFEPGYVLPRHSHSADCLYYVTRGELRMGRTVLGEGDGFFQPADRPYTYTAGPDGVEILEFRTTSPFDMQITESLPGWGRVLEAMRANRDQWAAEAKA</sequence>
<dbReference type="Gene3D" id="2.60.120.10">
    <property type="entry name" value="Jelly Rolls"/>
    <property type="match status" value="1"/>
</dbReference>
<feature type="region of interest" description="Disordered" evidence="1">
    <location>
        <begin position="1"/>
        <end position="22"/>
    </location>
</feature>
<dbReference type="STRING" id="1834516.BL253_19220"/>
<dbReference type="Pfam" id="PF12973">
    <property type="entry name" value="Cupin_7"/>
    <property type="match status" value="1"/>
</dbReference>
<evidence type="ECO:0000256" key="1">
    <source>
        <dbReference type="SAM" id="MobiDB-lite"/>
    </source>
</evidence>
<dbReference type="RefSeq" id="WP_076818542.1">
    <property type="nucleotide sequence ID" value="NZ_MOMC01000038.1"/>
</dbReference>
<evidence type="ECO:0000313" key="4">
    <source>
        <dbReference type="Proteomes" id="UP000188929"/>
    </source>
</evidence>
<dbReference type="EMBL" id="MOMC01000038">
    <property type="protein sequence ID" value="ONH28701.1"/>
    <property type="molecule type" value="Genomic_DNA"/>
</dbReference>
<comment type="caution">
    <text evidence="3">The sequence shown here is derived from an EMBL/GenBank/DDBJ whole genome shotgun (WGS) entry which is preliminary data.</text>
</comment>
<feature type="compositionally biased region" description="Low complexity" evidence="1">
    <location>
        <begin position="1"/>
        <end position="12"/>
    </location>
</feature>
<dbReference type="OrthoDB" id="9794183at2"/>
<protein>
    <submittedName>
        <fullName evidence="3">Cupin</fullName>
    </submittedName>
</protein>
<evidence type="ECO:0000313" key="3">
    <source>
        <dbReference type="EMBL" id="ONH28701.1"/>
    </source>
</evidence>
<reference evidence="4" key="1">
    <citation type="submission" date="2016-10" db="EMBL/GenBank/DDBJ databases">
        <title>Frankia sp. NRRL B-16386 Genome sequencing.</title>
        <authorList>
            <person name="Ghodhbane-Gtari F."/>
            <person name="Swanson E."/>
            <person name="Gueddou A."/>
            <person name="Hezbri K."/>
            <person name="Ktari K."/>
            <person name="Nouioui I."/>
            <person name="Morris K."/>
            <person name="Simpson S."/>
            <person name="Abebe-Akele F."/>
            <person name="Thomas K."/>
            <person name="Gtari M."/>
            <person name="Tisa L.S."/>
        </authorList>
    </citation>
    <scope>NUCLEOTIDE SEQUENCE [LARGE SCALE GENOMIC DNA]</scope>
    <source>
        <strain evidence="4">NRRL B-16386</strain>
    </source>
</reference>
<accession>A0A1V2I8S8</accession>
<dbReference type="InterPro" id="IPR014710">
    <property type="entry name" value="RmlC-like_jellyroll"/>
</dbReference>
<feature type="domain" description="ChrR-like cupin" evidence="2">
    <location>
        <begin position="65"/>
        <end position="147"/>
    </location>
</feature>